<protein>
    <recommendedName>
        <fullName evidence="3">Phage tail protein</fullName>
    </recommendedName>
</protein>
<evidence type="ECO:0000313" key="1">
    <source>
        <dbReference type="EMBL" id="MBB5373643.1"/>
    </source>
</evidence>
<proteinExistence type="predicted"/>
<sequence length="120" mass="12320">MADLALQFGGDLAIGPTGDLLLSEGTTLTQQRVLRRLLTNPLDYIWQLNYGAGLGKYVGQPGAPAAIAGMARTQILLEAAVVASPAPIVGVMAQTDGTVNLSLSYTDAAAGETSALTFSL</sequence>
<dbReference type="RefSeq" id="WP_183266653.1">
    <property type="nucleotide sequence ID" value="NZ_JACHFJ010000008.1"/>
</dbReference>
<evidence type="ECO:0008006" key="3">
    <source>
        <dbReference type="Google" id="ProtNLM"/>
    </source>
</evidence>
<dbReference type="AlphaFoldDB" id="A0A840VCT6"/>
<gene>
    <name evidence="1" type="ORF">HNP71_001907</name>
</gene>
<organism evidence="1 2">
    <name type="scientific">Acidocella aromatica</name>
    <dbReference type="NCBI Taxonomy" id="1303579"/>
    <lineage>
        <taxon>Bacteria</taxon>
        <taxon>Pseudomonadati</taxon>
        <taxon>Pseudomonadota</taxon>
        <taxon>Alphaproteobacteria</taxon>
        <taxon>Acetobacterales</taxon>
        <taxon>Acidocellaceae</taxon>
        <taxon>Acidocella</taxon>
    </lineage>
</organism>
<dbReference type="Proteomes" id="UP000553706">
    <property type="component" value="Unassembled WGS sequence"/>
</dbReference>
<dbReference type="EMBL" id="JACHFJ010000008">
    <property type="protein sequence ID" value="MBB5373643.1"/>
    <property type="molecule type" value="Genomic_DNA"/>
</dbReference>
<name>A0A840VCT6_9PROT</name>
<keyword evidence="2" id="KW-1185">Reference proteome</keyword>
<comment type="caution">
    <text evidence="1">The sequence shown here is derived from an EMBL/GenBank/DDBJ whole genome shotgun (WGS) entry which is preliminary data.</text>
</comment>
<accession>A0A840VCT6</accession>
<reference evidence="1 2" key="1">
    <citation type="submission" date="2020-08" db="EMBL/GenBank/DDBJ databases">
        <title>Genomic Encyclopedia of Type Strains, Phase IV (KMG-IV): sequencing the most valuable type-strain genomes for metagenomic binning, comparative biology and taxonomic classification.</title>
        <authorList>
            <person name="Goeker M."/>
        </authorList>
    </citation>
    <scope>NUCLEOTIDE SEQUENCE [LARGE SCALE GENOMIC DNA]</scope>
    <source>
        <strain evidence="1 2">DSM 27026</strain>
    </source>
</reference>
<evidence type="ECO:0000313" key="2">
    <source>
        <dbReference type="Proteomes" id="UP000553706"/>
    </source>
</evidence>